<proteinExistence type="predicted"/>
<sequence>MISGWYTQCTGPQRSHYMLFVGPSSVHVCCKRPCAANKRIRRVGGLLSRTHRVQEGRSRKAEAVGTLMLATGLFGSEVADVLATDLRALETKVLNAIWGPCRGGRAPEVVFSVLEKGHRVSPVMKVRYMQIGGLARAARRQGSLQMMCAVWEASKGRPRSVGPVGRACRTVTNLGWRAIDRWWKWQLPDDPEPLDMVCEPVSKLMHRVQEALREQQLRQLELRRPRQFEGMKGEVLKDVLNKQLVNYPDGVERALLLGAIAGATWTADTAHRRGLRTTAQCLYCEDGTNEDEDHLFWKCNVWQVVRDPMVAQLIQLTKETP</sequence>
<name>A0A7S1NJB1_9EUGL</name>
<dbReference type="AlphaFoldDB" id="A0A7S1NJB1"/>
<reference evidence="1" key="1">
    <citation type="submission" date="2021-01" db="EMBL/GenBank/DDBJ databases">
        <authorList>
            <person name="Corre E."/>
            <person name="Pelletier E."/>
            <person name="Niang G."/>
            <person name="Scheremetjew M."/>
            <person name="Finn R."/>
            <person name="Kale V."/>
            <person name="Holt S."/>
            <person name="Cochrane G."/>
            <person name="Meng A."/>
            <person name="Brown T."/>
            <person name="Cohen L."/>
        </authorList>
    </citation>
    <scope>NUCLEOTIDE SEQUENCE</scope>
    <source>
        <strain evidence="1">NIES-381</strain>
    </source>
</reference>
<accession>A0A7S1NJB1</accession>
<gene>
    <name evidence="1" type="ORF">EGYM00392_LOCUS34513</name>
</gene>
<dbReference type="EMBL" id="HBGA01092186">
    <property type="protein sequence ID" value="CAD9023391.1"/>
    <property type="molecule type" value="Transcribed_RNA"/>
</dbReference>
<organism evidence="1">
    <name type="scientific">Eutreptiella gymnastica</name>
    <dbReference type="NCBI Taxonomy" id="73025"/>
    <lineage>
        <taxon>Eukaryota</taxon>
        <taxon>Discoba</taxon>
        <taxon>Euglenozoa</taxon>
        <taxon>Euglenida</taxon>
        <taxon>Spirocuta</taxon>
        <taxon>Euglenophyceae</taxon>
        <taxon>Eutreptiales</taxon>
        <taxon>Eutreptiaceae</taxon>
        <taxon>Eutreptiella</taxon>
    </lineage>
</organism>
<protein>
    <recommendedName>
        <fullName evidence="2">Reverse transcriptase zinc-binding domain-containing protein</fullName>
    </recommendedName>
</protein>
<evidence type="ECO:0000313" key="1">
    <source>
        <dbReference type="EMBL" id="CAD9023391.1"/>
    </source>
</evidence>
<evidence type="ECO:0008006" key="2">
    <source>
        <dbReference type="Google" id="ProtNLM"/>
    </source>
</evidence>